<protein>
    <recommendedName>
        <fullName evidence="2">ParB/Sulfiredoxin domain-containing protein</fullName>
    </recommendedName>
</protein>
<evidence type="ECO:0000313" key="1">
    <source>
        <dbReference type="EMBL" id="CUR57286.1"/>
    </source>
</evidence>
<proteinExistence type="predicted"/>
<organism evidence="1">
    <name type="scientific">metagenome</name>
    <dbReference type="NCBI Taxonomy" id="256318"/>
    <lineage>
        <taxon>unclassified sequences</taxon>
        <taxon>metagenomes</taxon>
    </lineage>
</organism>
<sequence>MTEVRKQPTAKEKKAIMASEQCYVCSDLGVEHAGFDGYESREVHMDHYQVPFSRAGGKTGDTLPIHAAAGGTTVDDPDFETSTRRNCHRLRRDDYTTRNDYVQVLRARLAARHAAYVDDVYENASRRPNLSKYKLKATWGTSAVKFAGKDYAVITEVRQGTSWQRFLTSLRPDQCFTDQTSQVRPANIKPLTKMIHTFLIEGFPMFAPINARIDRCGHVVIFDGNHRATAHALCFGTEQSMPVMIWDITPEANESCALEAPQKGA</sequence>
<evidence type="ECO:0008006" key="2">
    <source>
        <dbReference type="Google" id="ProtNLM"/>
    </source>
</evidence>
<dbReference type="EMBL" id="CZKB01000004">
    <property type="protein sequence ID" value="CUR57286.1"/>
    <property type="molecule type" value="Genomic_DNA"/>
</dbReference>
<gene>
    <name evidence="1" type="ORF">NOCA1120473</name>
</gene>
<name>A0A2P2C5N0_9ZZZZ</name>
<reference evidence="1" key="1">
    <citation type="submission" date="2015-08" db="EMBL/GenBank/DDBJ databases">
        <authorList>
            <person name="Babu N.S."/>
            <person name="Beckwith C.J."/>
            <person name="Beseler K.G."/>
            <person name="Brison A."/>
            <person name="Carone J.V."/>
            <person name="Caskin T.P."/>
            <person name="Diamond M."/>
            <person name="Durham M.E."/>
            <person name="Foxe J.M."/>
            <person name="Go M."/>
            <person name="Henderson B.A."/>
            <person name="Jones I.B."/>
            <person name="McGettigan J.A."/>
            <person name="Micheletti S.J."/>
            <person name="Nasrallah M.E."/>
            <person name="Ortiz D."/>
            <person name="Piller C.R."/>
            <person name="Privatt S.R."/>
            <person name="Schneider S.L."/>
            <person name="Sharp S."/>
            <person name="Smith T.C."/>
            <person name="Stanton J.D."/>
            <person name="Ullery H.E."/>
            <person name="Wilson R.J."/>
            <person name="Serrano M.G."/>
            <person name="Buck G."/>
            <person name="Lee V."/>
            <person name="Wang Y."/>
            <person name="Carvalho R."/>
            <person name="Voegtly L."/>
            <person name="Shi R."/>
            <person name="Duckworth R."/>
            <person name="Johnson A."/>
            <person name="Loviza R."/>
            <person name="Walstead R."/>
            <person name="Shah Z."/>
            <person name="Kiflezghi M."/>
            <person name="Wade K."/>
            <person name="Ball S.L."/>
            <person name="Bradley K.W."/>
            <person name="Asai D.J."/>
            <person name="Bowman C.A."/>
            <person name="Russell D.A."/>
            <person name="Pope W.H."/>
            <person name="Jacobs-Sera D."/>
            <person name="Hendrix R.W."/>
            <person name="Hatfull G.F."/>
        </authorList>
    </citation>
    <scope>NUCLEOTIDE SEQUENCE</scope>
</reference>
<accession>A0A2P2C5N0</accession>
<dbReference type="AlphaFoldDB" id="A0A2P2C5N0"/>